<evidence type="ECO:0000313" key="5">
    <source>
        <dbReference type="Proteomes" id="UP000240957"/>
    </source>
</evidence>
<keyword evidence="1" id="KW-0732">Signal</keyword>
<sequence length="473" mass="54754">MKMKVLAVISLFSCITHVYAEDHIPIVEIPKDLGGPRFLAWNNDYFYLSKSENRQGTWNERLNYIPLGNDAENYITLGGEARWMYEYLNHATANLTPQDRNESVAQRLRLFGDLHLQQNFRMFLELGDNWAFDAEVPTPANYDAFDIQQFFVDYRLPITENLQLTLRPGRFVMPLGSKILVSTRDGSNVQYNYDGLATWFNYRDQIKIDVFDVKPVKFQRGSFDDKTDESRELKGIYFNSKILEQPTNQAKLDLYYFDMHHDQRIFTDGADVQNRKSIGARVFGQKENIDYDFEYIRQFGDYGDKNIRAYAAFSQVGYHFEQKLNPHLSLQSMLFSGDNDLQDQRLKTFESPFPRTALFSGAAEFGLMNAIFIKPTFALDLLPNMNLKTSYGVLKKHKNNDAIYHAPSGIAWNEHDQTKSKEIAGITEVELDYQYNRNLNFNLLFSNVDAAQALKETGGKTNNYLSVTTQFKF</sequence>
<comment type="caution">
    <text evidence="4">The sequence shown here is derived from an EMBL/GenBank/DDBJ whole genome shotgun (WGS) entry which is preliminary data.</text>
</comment>
<dbReference type="AlphaFoldDB" id="A0A371YVS8"/>
<evidence type="ECO:0000259" key="2">
    <source>
        <dbReference type="Pfam" id="PF13372"/>
    </source>
</evidence>
<dbReference type="InterPro" id="IPR025388">
    <property type="entry name" value="Alginate_export_dom"/>
</dbReference>
<protein>
    <submittedName>
        <fullName evidence="3">Alginate export family protein</fullName>
    </submittedName>
</protein>
<dbReference type="Gene3D" id="2.40.160.100">
    <property type="match status" value="1"/>
</dbReference>
<evidence type="ECO:0000313" key="4">
    <source>
        <dbReference type="EMBL" id="RFC85581.1"/>
    </source>
</evidence>
<feature type="domain" description="Alginate export" evidence="2">
    <location>
        <begin position="74"/>
        <end position="467"/>
    </location>
</feature>
<dbReference type="EMBL" id="JBHRSF010000071">
    <property type="protein sequence ID" value="MFC2996504.1"/>
    <property type="molecule type" value="Genomic_DNA"/>
</dbReference>
<dbReference type="RefSeq" id="WP_107006625.1">
    <property type="nucleotide sequence ID" value="NZ_JBHRSF010000071.1"/>
</dbReference>
<organism evidence="4 5">
    <name type="scientific">Acinetobacter sichuanensis</name>
    <dbReference type="NCBI Taxonomy" id="2136183"/>
    <lineage>
        <taxon>Bacteria</taxon>
        <taxon>Pseudomonadati</taxon>
        <taxon>Pseudomonadota</taxon>
        <taxon>Gammaproteobacteria</taxon>
        <taxon>Moraxellales</taxon>
        <taxon>Moraxellaceae</taxon>
        <taxon>Acinetobacter</taxon>
    </lineage>
</organism>
<reference evidence="6" key="3">
    <citation type="journal article" date="2019" name="Int. J. Syst. Evol. Microbiol.">
        <title>The Global Catalogue of Microorganisms (GCM) 10K type strain sequencing project: providing services to taxonomists for standard genome sequencing and annotation.</title>
        <authorList>
            <consortium name="The Broad Institute Genomics Platform"/>
            <consortium name="The Broad Institute Genome Sequencing Center for Infectious Disease"/>
            <person name="Wu L."/>
            <person name="Ma J."/>
        </authorList>
    </citation>
    <scope>NUCLEOTIDE SEQUENCE [LARGE SCALE GENOMIC DNA]</scope>
    <source>
        <strain evidence="6">KCTC 62575</strain>
    </source>
</reference>
<gene>
    <name evidence="3" type="ORF">ACFODO_14795</name>
    <name evidence="4" type="ORF">C9E89_001280</name>
</gene>
<reference evidence="3" key="4">
    <citation type="submission" date="2024-09" db="EMBL/GenBank/DDBJ databases">
        <authorList>
            <person name="Sun Q."/>
            <person name="Mori K."/>
        </authorList>
    </citation>
    <scope>NUCLEOTIDE SEQUENCE</scope>
    <source>
        <strain evidence="3">KCTC 62575</strain>
    </source>
</reference>
<evidence type="ECO:0000256" key="1">
    <source>
        <dbReference type="SAM" id="SignalP"/>
    </source>
</evidence>
<dbReference type="InterPro" id="IPR053728">
    <property type="entry name" value="Alginate_Permeability_Chnl"/>
</dbReference>
<keyword evidence="6" id="KW-1185">Reference proteome</keyword>
<dbReference type="Pfam" id="PF13372">
    <property type="entry name" value="Alginate_exp"/>
    <property type="match status" value="1"/>
</dbReference>
<dbReference type="OrthoDB" id="311329at2"/>
<feature type="chain" id="PRO_5016802673" evidence="1">
    <location>
        <begin position="21"/>
        <end position="473"/>
    </location>
</feature>
<dbReference type="EMBL" id="PYIX02000001">
    <property type="protein sequence ID" value="RFC85581.1"/>
    <property type="molecule type" value="Genomic_DNA"/>
</dbReference>
<name>A0A371YVS8_9GAMM</name>
<dbReference type="Proteomes" id="UP000240957">
    <property type="component" value="Unassembled WGS sequence"/>
</dbReference>
<proteinExistence type="predicted"/>
<evidence type="ECO:0000313" key="6">
    <source>
        <dbReference type="Proteomes" id="UP001595455"/>
    </source>
</evidence>
<evidence type="ECO:0000313" key="3">
    <source>
        <dbReference type="EMBL" id="MFC2996504.1"/>
    </source>
</evidence>
<reference evidence="3" key="1">
    <citation type="journal article" date="2014" name="Int. J. Syst. Evol. Microbiol.">
        <title>Complete genome of a new Firmicutes species belonging to the dominant human colonic microbiota ('Ruminococcus bicirculans') reveals two chromosomes and a selective capacity to utilize plant glucans.</title>
        <authorList>
            <consortium name="NISC Comparative Sequencing Program"/>
            <person name="Wegmann U."/>
            <person name="Louis P."/>
            <person name="Goesmann A."/>
            <person name="Henrissat B."/>
            <person name="Duncan S.H."/>
            <person name="Flint H.J."/>
        </authorList>
    </citation>
    <scope>NUCLEOTIDE SEQUENCE</scope>
    <source>
        <strain evidence="3">KCTC 62575</strain>
    </source>
</reference>
<dbReference type="Proteomes" id="UP001595455">
    <property type="component" value="Unassembled WGS sequence"/>
</dbReference>
<accession>A0A371YVS8</accession>
<feature type="signal peptide" evidence="1">
    <location>
        <begin position="1"/>
        <end position="20"/>
    </location>
</feature>
<reference evidence="4 5" key="2">
    <citation type="submission" date="2018-08" db="EMBL/GenBank/DDBJ databases">
        <title>The draft genome of Acinetobacter sichuanensis strain WCHAc060041.</title>
        <authorList>
            <person name="Qin J."/>
            <person name="Feng Y."/>
            <person name="Zong Z."/>
        </authorList>
    </citation>
    <scope>NUCLEOTIDE SEQUENCE [LARGE SCALE GENOMIC DNA]</scope>
    <source>
        <strain evidence="4 5">WCHAc060041</strain>
    </source>
</reference>